<evidence type="ECO:0000256" key="4">
    <source>
        <dbReference type="ARBA" id="ARBA00023136"/>
    </source>
</evidence>
<dbReference type="InterPro" id="IPR052165">
    <property type="entry name" value="Membrane_assoc_protease"/>
</dbReference>
<evidence type="ECO:0000259" key="6">
    <source>
        <dbReference type="Pfam" id="PF01957"/>
    </source>
</evidence>
<dbReference type="InterPro" id="IPR002810">
    <property type="entry name" value="NfeD-like_C"/>
</dbReference>
<evidence type="ECO:0000313" key="8">
    <source>
        <dbReference type="Proteomes" id="UP000287176"/>
    </source>
</evidence>
<accession>A0A432GHW2</accession>
<evidence type="ECO:0000256" key="5">
    <source>
        <dbReference type="SAM" id="Phobius"/>
    </source>
</evidence>
<keyword evidence="2 5" id="KW-0812">Transmembrane</keyword>
<feature type="domain" description="NfeD-like C-terminal" evidence="6">
    <location>
        <begin position="89"/>
        <end position="147"/>
    </location>
</feature>
<dbReference type="AlphaFoldDB" id="A0A432GHW2"/>
<name>A0A432GHW2_9DELT</name>
<evidence type="ECO:0000313" key="7">
    <source>
        <dbReference type="EMBL" id="RTZ83457.1"/>
    </source>
</evidence>
<feature type="transmembrane region" description="Helical" evidence="5">
    <location>
        <begin position="53"/>
        <end position="72"/>
    </location>
</feature>
<reference evidence="7 8" key="1">
    <citation type="submission" date="2018-06" db="EMBL/GenBank/DDBJ databases">
        <title>Combined omics and stable isotope probing to characterize newly discovered Mariana Back-Arc vent microbial communities.</title>
        <authorList>
            <person name="Trembath-Reichert E."/>
            <person name="Huber J.A."/>
        </authorList>
    </citation>
    <scope>NUCLEOTIDE SEQUENCE [LARGE SCALE GENOMIC DNA]</scope>
    <source>
        <strain evidence="7">MAG 24</strain>
    </source>
</reference>
<sequence length="148" mass="16455">MNDLAFSIWLGSGIFLMAIEFLVPGLVMVFVGLGALTVALGMQLGYIDEIPQQFTTFFISSIIYLLTLRFLVLRFVPSVTRKENIDEDEEVMGSIVEIVADINSGVFGRVEHSGSSWQARAEGDQTILKGEQVKIIGRDNITWIVQKI</sequence>
<keyword evidence="4 5" id="KW-0472">Membrane</keyword>
<organism evidence="7 8">
    <name type="scientific">SAR324 cluster bacterium</name>
    <dbReference type="NCBI Taxonomy" id="2024889"/>
    <lineage>
        <taxon>Bacteria</taxon>
        <taxon>Deltaproteobacteria</taxon>
        <taxon>SAR324 cluster</taxon>
    </lineage>
</organism>
<dbReference type="EMBL" id="QNZI01000210">
    <property type="protein sequence ID" value="RTZ83457.1"/>
    <property type="molecule type" value="Genomic_DNA"/>
</dbReference>
<dbReference type="SUPFAM" id="SSF141322">
    <property type="entry name" value="NfeD domain-like"/>
    <property type="match status" value="1"/>
</dbReference>
<evidence type="ECO:0000256" key="1">
    <source>
        <dbReference type="ARBA" id="ARBA00004141"/>
    </source>
</evidence>
<dbReference type="GO" id="GO:0005886">
    <property type="term" value="C:plasma membrane"/>
    <property type="evidence" value="ECO:0007669"/>
    <property type="project" value="TreeGrafter"/>
</dbReference>
<protein>
    <submittedName>
        <fullName evidence="7">NfeD family protein</fullName>
    </submittedName>
</protein>
<dbReference type="Pfam" id="PF01957">
    <property type="entry name" value="NfeD"/>
    <property type="match status" value="1"/>
</dbReference>
<dbReference type="PANTHER" id="PTHR33507:SF3">
    <property type="entry name" value="INNER MEMBRANE PROTEIN YBBJ"/>
    <property type="match status" value="1"/>
</dbReference>
<dbReference type="PANTHER" id="PTHR33507">
    <property type="entry name" value="INNER MEMBRANE PROTEIN YBBJ"/>
    <property type="match status" value="1"/>
</dbReference>
<comment type="subcellular location">
    <subcellularLocation>
        <location evidence="1">Membrane</location>
        <topology evidence="1">Multi-pass membrane protein</topology>
    </subcellularLocation>
</comment>
<dbReference type="InterPro" id="IPR012340">
    <property type="entry name" value="NA-bd_OB-fold"/>
</dbReference>
<dbReference type="Proteomes" id="UP000287176">
    <property type="component" value="Unassembled WGS sequence"/>
</dbReference>
<dbReference type="Gene3D" id="2.40.50.140">
    <property type="entry name" value="Nucleic acid-binding proteins"/>
    <property type="match status" value="1"/>
</dbReference>
<keyword evidence="3 5" id="KW-1133">Transmembrane helix</keyword>
<evidence type="ECO:0000256" key="3">
    <source>
        <dbReference type="ARBA" id="ARBA00022989"/>
    </source>
</evidence>
<proteinExistence type="predicted"/>
<gene>
    <name evidence="7" type="ORF">DSY94_08245</name>
</gene>
<comment type="caution">
    <text evidence="7">The sequence shown here is derived from an EMBL/GenBank/DDBJ whole genome shotgun (WGS) entry which is preliminary data.</text>
</comment>
<evidence type="ECO:0000256" key="2">
    <source>
        <dbReference type="ARBA" id="ARBA00022692"/>
    </source>
</evidence>